<dbReference type="PANTHER" id="PTHR30636">
    <property type="entry name" value="UPF0701 PROTEIN YICC"/>
    <property type="match status" value="1"/>
</dbReference>
<dbReference type="Proteomes" id="UP001649381">
    <property type="component" value="Unassembled WGS sequence"/>
</dbReference>
<keyword evidence="4" id="KW-0378">Hydrolase</keyword>
<comment type="caution">
    <text evidence="8">The sequence shown here is derived from an EMBL/GenBank/DDBJ whole genome shotgun (WGS) entry which is preliminary data.</text>
</comment>
<proteinExistence type="inferred from homology"/>
<dbReference type="Pfam" id="PF08340">
    <property type="entry name" value="YicC-like_C"/>
    <property type="match status" value="1"/>
</dbReference>
<evidence type="ECO:0000259" key="6">
    <source>
        <dbReference type="Pfam" id="PF03755"/>
    </source>
</evidence>
<dbReference type="PANTHER" id="PTHR30636:SF3">
    <property type="entry name" value="UPF0701 PROTEIN YICC"/>
    <property type="match status" value="1"/>
</dbReference>
<dbReference type="InterPro" id="IPR005229">
    <property type="entry name" value="YicC/YloC-like"/>
</dbReference>
<keyword evidence="3" id="KW-0255">Endonuclease</keyword>
<feature type="domain" description="Endoribonuclease YicC-like N-terminal" evidence="6">
    <location>
        <begin position="2"/>
        <end position="156"/>
    </location>
</feature>
<feature type="domain" description="Endoribonuclease YicC-like C-terminal" evidence="7">
    <location>
        <begin position="173"/>
        <end position="293"/>
    </location>
</feature>
<sequence length="293" mass="34157">MIKSMTGFGRAVNENEHYSITTEIRSVNHRFSEVHVRLPRQLSIIEDKVKRCVNEYINRGKVDVWISVDGERGIERELRVDWNLLDQYISAQGKLHNRYGVKESIPYNQMLTLPDIVTIQEKDHVSDSFAKQVLDCVTQATNKLCQMREEEGKHLHADLQNKLKFVAEILDDIENHAPEVQNVYKERLYKRMKEMTDAYVDVDESRILSEIALFADKSNIEEELIRLKSHVNQFHDILRENGTVGRKLDFLVQEMNRESNTIGSKANDYSISKNVVQLKSEIEKLKEQVQNIE</sequence>
<name>A0ABS9GZX8_9BACL</name>
<evidence type="ECO:0000256" key="3">
    <source>
        <dbReference type="ARBA" id="ARBA00022759"/>
    </source>
</evidence>
<evidence type="ECO:0000313" key="8">
    <source>
        <dbReference type="EMBL" id="MCF6137048.1"/>
    </source>
</evidence>
<dbReference type="RefSeq" id="WP_236332312.1">
    <property type="nucleotide sequence ID" value="NZ_JAKIJS010000001.1"/>
</dbReference>
<protein>
    <submittedName>
        <fullName evidence="8">YicC family protein</fullName>
    </submittedName>
</protein>
<evidence type="ECO:0000256" key="4">
    <source>
        <dbReference type="ARBA" id="ARBA00022801"/>
    </source>
</evidence>
<evidence type="ECO:0000256" key="1">
    <source>
        <dbReference type="ARBA" id="ARBA00001968"/>
    </source>
</evidence>
<comment type="similarity">
    <text evidence="5">Belongs to the YicC/YloC family.</text>
</comment>
<dbReference type="InterPro" id="IPR013551">
    <property type="entry name" value="YicC-like_C"/>
</dbReference>
<keyword evidence="9" id="KW-1185">Reference proteome</keyword>
<dbReference type="Pfam" id="PF03755">
    <property type="entry name" value="YicC-like_N"/>
    <property type="match status" value="1"/>
</dbReference>
<reference evidence="8 9" key="1">
    <citation type="submission" date="2022-01" db="EMBL/GenBank/DDBJ databases">
        <title>Alkalihalobacillus sp. EGI L200015, a novel bacterium isolated from a salt lake sediment.</title>
        <authorList>
            <person name="Gao L."/>
            <person name="Fang B.-Z."/>
            <person name="Li W.-J."/>
        </authorList>
    </citation>
    <scope>NUCLEOTIDE SEQUENCE [LARGE SCALE GENOMIC DNA]</scope>
    <source>
        <strain evidence="8 9">KCTC 12718</strain>
    </source>
</reference>
<keyword evidence="2" id="KW-0540">Nuclease</keyword>
<dbReference type="NCBIfam" id="TIGR00255">
    <property type="entry name" value="YicC/YloC family endoribonuclease"/>
    <property type="match status" value="1"/>
</dbReference>
<gene>
    <name evidence="8" type="ORF">L2716_04840</name>
</gene>
<dbReference type="InterPro" id="IPR013527">
    <property type="entry name" value="YicC-like_N"/>
</dbReference>
<evidence type="ECO:0000259" key="7">
    <source>
        <dbReference type="Pfam" id="PF08340"/>
    </source>
</evidence>
<accession>A0ABS9GZX8</accession>
<evidence type="ECO:0000313" key="9">
    <source>
        <dbReference type="Proteomes" id="UP001649381"/>
    </source>
</evidence>
<evidence type="ECO:0000256" key="5">
    <source>
        <dbReference type="ARBA" id="ARBA00035648"/>
    </source>
</evidence>
<organism evidence="8 9">
    <name type="scientific">Pseudalkalibacillus berkeleyi</name>
    <dbReference type="NCBI Taxonomy" id="1069813"/>
    <lineage>
        <taxon>Bacteria</taxon>
        <taxon>Bacillati</taxon>
        <taxon>Bacillota</taxon>
        <taxon>Bacilli</taxon>
        <taxon>Bacillales</taxon>
        <taxon>Fictibacillaceae</taxon>
        <taxon>Pseudalkalibacillus</taxon>
    </lineage>
</organism>
<comment type="cofactor">
    <cofactor evidence="1">
        <name>a divalent metal cation</name>
        <dbReference type="ChEBI" id="CHEBI:60240"/>
    </cofactor>
</comment>
<dbReference type="EMBL" id="JAKIJS010000001">
    <property type="protein sequence ID" value="MCF6137048.1"/>
    <property type="molecule type" value="Genomic_DNA"/>
</dbReference>
<evidence type="ECO:0000256" key="2">
    <source>
        <dbReference type="ARBA" id="ARBA00022722"/>
    </source>
</evidence>